<protein>
    <recommendedName>
        <fullName evidence="3">Glycoside hydrolase family 13 N-terminal domain-containing protein</fullName>
    </recommendedName>
</protein>
<dbReference type="PROSITE" id="PS51257">
    <property type="entry name" value="PROKAR_LIPOPROTEIN"/>
    <property type="match status" value="1"/>
</dbReference>
<dbReference type="InterPro" id="IPR014756">
    <property type="entry name" value="Ig_E-set"/>
</dbReference>
<proteinExistence type="predicted"/>
<evidence type="ECO:0000313" key="2">
    <source>
        <dbReference type="Proteomes" id="UP000425960"/>
    </source>
</evidence>
<dbReference type="EMBL" id="AP021876">
    <property type="protein sequence ID" value="BBO85300.1"/>
    <property type="molecule type" value="Genomic_DNA"/>
</dbReference>
<gene>
    <name evidence="1" type="ORF">DSCO28_58660</name>
</gene>
<dbReference type="RefSeq" id="WP_155312973.1">
    <property type="nucleotide sequence ID" value="NZ_AP021876.1"/>
</dbReference>
<organism evidence="1 2">
    <name type="scientific">Desulfosarcina ovata subsp. sediminis</name>
    <dbReference type="NCBI Taxonomy" id="885957"/>
    <lineage>
        <taxon>Bacteria</taxon>
        <taxon>Pseudomonadati</taxon>
        <taxon>Thermodesulfobacteriota</taxon>
        <taxon>Desulfobacteria</taxon>
        <taxon>Desulfobacterales</taxon>
        <taxon>Desulfosarcinaceae</taxon>
        <taxon>Desulfosarcina</taxon>
    </lineage>
</organism>
<accession>A0A5K7ZYX8</accession>
<dbReference type="AlphaFoldDB" id="A0A5K7ZYX8"/>
<name>A0A5K7ZYX8_9BACT</name>
<evidence type="ECO:0000313" key="1">
    <source>
        <dbReference type="EMBL" id="BBO85300.1"/>
    </source>
</evidence>
<sequence length="107" mass="12038">MKPMVWMAVAGCLLIAGCAAHDYRREGRAVTLILRKPDAHEVVLLTSLDRFSPRPAKNISGAWEVTLPATQPFRYFYRIDGVPFVPDCPLKEKDDFGSENCVFDPQL</sequence>
<dbReference type="Gene3D" id="2.60.40.10">
    <property type="entry name" value="Immunoglobulins"/>
    <property type="match status" value="1"/>
</dbReference>
<dbReference type="Proteomes" id="UP000425960">
    <property type="component" value="Chromosome"/>
</dbReference>
<evidence type="ECO:0008006" key="3">
    <source>
        <dbReference type="Google" id="ProtNLM"/>
    </source>
</evidence>
<dbReference type="KEGG" id="dov:DSCO28_58660"/>
<dbReference type="SUPFAM" id="SSF81296">
    <property type="entry name" value="E set domains"/>
    <property type="match status" value="1"/>
</dbReference>
<reference evidence="1 2" key="1">
    <citation type="submission" date="2019-11" db="EMBL/GenBank/DDBJ databases">
        <title>Comparative genomics of hydrocarbon-degrading Desulfosarcina strains.</title>
        <authorList>
            <person name="Watanabe M."/>
            <person name="Kojima H."/>
            <person name="Fukui M."/>
        </authorList>
    </citation>
    <scope>NUCLEOTIDE SEQUENCE [LARGE SCALE GENOMIC DNA]</scope>
    <source>
        <strain evidence="1 2">28bB2T</strain>
    </source>
</reference>
<dbReference type="InterPro" id="IPR013783">
    <property type="entry name" value="Ig-like_fold"/>
</dbReference>